<dbReference type="InterPro" id="IPR043504">
    <property type="entry name" value="Peptidase_S1_PA_chymotrypsin"/>
</dbReference>
<keyword evidence="7" id="KW-1185">Reference proteome</keyword>
<dbReference type="OrthoDB" id="2527116at2"/>
<dbReference type="Proteomes" id="UP000181936">
    <property type="component" value="Chromosome"/>
</dbReference>
<organism evidence="6 7">
    <name type="scientific">Bacillus weihaiensis</name>
    <dbReference type="NCBI Taxonomy" id="1547283"/>
    <lineage>
        <taxon>Bacteria</taxon>
        <taxon>Bacillati</taxon>
        <taxon>Bacillota</taxon>
        <taxon>Bacilli</taxon>
        <taxon>Bacillales</taxon>
        <taxon>Bacillaceae</taxon>
        <taxon>Bacillus</taxon>
    </lineage>
</organism>
<evidence type="ECO:0000256" key="2">
    <source>
        <dbReference type="ARBA" id="ARBA00022670"/>
    </source>
</evidence>
<dbReference type="InterPro" id="IPR001316">
    <property type="entry name" value="Pept_S1A_streptogrisin"/>
</dbReference>
<dbReference type="GO" id="GO:0004252">
    <property type="term" value="F:serine-type endopeptidase activity"/>
    <property type="evidence" value="ECO:0007669"/>
    <property type="project" value="InterPro"/>
</dbReference>
<dbReference type="RefSeq" id="WP_072581186.1">
    <property type="nucleotide sequence ID" value="NZ_CP016020.1"/>
</dbReference>
<dbReference type="SUPFAM" id="SSF50494">
    <property type="entry name" value="Trypsin-like serine proteases"/>
    <property type="match status" value="1"/>
</dbReference>
<evidence type="ECO:0008006" key="8">
    <source>
        <dbReference type="Google" id="ProtNLM"/>
    </source>
</evidence>
<dbReference type="AlphaFoldDB" id="A0A1L3MVL2"/>
<sequence>MKKSEKELRNLNDEIRLNKEILAQEDIVINTIATEIESNKVIIGIYPFTEDAKQKLLTRYGNDNVVIVEDDGGSEESRTSRHIPLKGGIRIDNIESGKGYCTHGFSATSSSWRYGITAGHCGSAGDRFNQGGYYYGKGYISKNSGNVDAMAITYGQTSYSSNENYAKSDFSSWQDESEEYVGQPICMNGSYTGNSCGTIRSTYYSVRNHYDMSAANYSSQGGDSGSPVYTGSKLVGIHEGSNGSTKVYTQIENFVNSFNLSPVTW</sequence>
<dbReference type="EMBL" id="CP016020">
    <property type="protein sequence ID" value="APH06387.1"/>
    <property type="molecule type" value="Genomic_DNA"/>
</dbReference>
<keyword evidence="4" id="KW-0720">Serine protease</keyword>
<keyword evidence="2" id="KW-0645">Protease</keyword>
<evidence type="ECO:0000256" key="5">
    <source>
        <dbReference type="ARBA" id="ARBA00023157"/>
    </source>
</evidence>
<name>A0A1L3MVL2_9BACI</name>
<evidence type="ECO:0000256" key="4">
    <source>
        <dbReference type="ARBA" id="ARBA00022825"/>
    </source>
</evidence>
<dbReference type="CDD" id="cd21112">
    <property type="entry name" value="alphaLP-like"/>
    <property type="match status" value="1"/>
</dbReference>
<evidence type="ECO:0000256" key="1">
    <source>
        <dbReference type="ARBA" id="ARBA00007664"/>
    </source>
</evidence>
<keyword evidence="5" id="KW-1015">Disulfide bond</keyword>
<accession>A0A1L3MVL2</accession>
<comment type="similarity">
    <text evidence="1">Belongs to the peptidase S1 family.</text>
</comment>
<evidence type="ECO:0000313" key="7">
    <source>
        <dbReference type="Proteomes" id="UP000181936"/>
    </source>
</evidence>
<gene>
    <name evidence="6" type="ORF">A9C19_17525</name>
</gene>
<dbReference type="Gene3D" id="2.40.10.10">
    <property type="entry name" value="Trypsin-like serine proteases"/>
    <property type="match status" value="2"/>
</dbReference>
<reference evidence="6 7" key="1">
    <citation type="journal article" date="2016" name="Sci. Rep.">
        <title>Complete genome sequence and transcriptomic analysis of a novel marine strain Bacillus weihaiensis reveals the mechanism of brown algae degradation.</title>
        <authorList>
            <person name="Zhu Y."/>
            <person name="Chen P."/>
            <person name="Bao Y."/>
            <person name="Men Y."/>
            <person name="Zeng Y."/>
            <person name="Yang J."/>
            <person name="Sun J."/>
            <person name="Sun Y."/>
        </authorList>
    </citation>
    <scope>NUCLEOTIDE SEQUENCE [LARGE SCALE GENOMIC DNA]</scope>
    <source>
        <strain evidence="6 7">Alg07</strain>
    </source>
</reference>
<dbReference type="KEGG" id="bwh:A9C19_17525"/>
<evidence type="ECO:0000256" key="3">
    <source>
        <dbReference type="ARBA" id="ARBA00022801"/>
    </source>
</evidence>
<dbReference type="GO" id="GO:0006508">
    <property type="term" value="P:proteolysis"/>
    <property type="evidence" value="ECO:0007669"/>
    <property type="project" value="UniProtKB-KW"/>
</dbReference>
<dbReference type="InterPro" id="IPR009003">
    <property type="entry name" value="Peptidase_S1_PA"/>
</dbReference>
<evidence type="ECO:0000313" key="6">
    <source>
        <dbReference type="EMBL" id="APH06387.1"/>
    </source>
</evidence>
<proteinExistence type="inferred from homology"/>
<protein>
    <recommendedName>
        <fullName evidence="8">Serine protease</fullName>
    </recommendedName>
</protein>
<dbReference type="STRING" id="1547283.A9C19_17525"/>
<dbReference type="PRINTS" id="PR00861">
    <property type="entry name" value="ALYTICPTASE"/>
</dbReference>
<keyword evidence="3" id="KW-0378">Hydrolase</keyword>